<evidence type="ECO:0000313" key="3">
    <source>
        <dbReference type="EMBL" id="RFA16947.1"/>
    </source>
</evidence>
<evidence type="ECO:0000259" key="2">
    <source>
        <dbReference type="Pfam" id="PF01266"/>
    </source>
</evidence>
<dbReference type="AlphaFoldDB" id="A0A3E0W6Z2"/>
<dbReference type="InterPro" id="IPR006076">
    <property type="entry name" value="FAD-dep_OxRdtase"/>
</dbReference>
<dbReference type="PANTHER" id="PTHR13847:SF287">
    <property type="entry name" value="FAD-DEPENDENT OXIDOREDUCTASE DOMAIN-CONTAINING PROTEIN 1"/>
    <property type="match status" value="1"/>
</dbReference>
<dbReference type="PANTHER" id="PTHR13847">
    <property type="entry name" value="SARCOSINE DEHYDROGENASE-RELATED"/>
    <property type="match status" value="1"/>
</dbReference>
<name>A0A3E0W6Z2_9MICO</name>
<feature type="domain" description="FAD dependent oxidoreductase" evidence="2">
    <location>
        <begin position="7"/>
        <end position="365"/>
    </location>
</feature>
<organism evidence="3 4">
    <name type="scientific">Subtercola boreus</name>
    <dbReference type="NCBI Taxonomy" id="120213"/>
    <lineage>
        <taxon>Bacteria</taxon>
        <taxon>Bacillati</taxon>
        <taxon>Actinomycetota</taxon>
        <taxon>Actinomycetes</taxon>
        <taxon>Micrococcales</taxon>
        <taxon>Microbacteriaceae</taxon>
        <taxon>Subtercola</taxon>
    </lineage>
</organism>
<evidence type="ECO:0000256" key="1">
    <source>
        <dbReference type="ARBA" id="ARBA00023002"/>
    </source>
</evidence>
<dbReference type="InterPro" id="IPR036188">
    <property type="entry name" value="FAD/NAD-bd_sf"/>
</dbReference>
<accession>A0A3E0W6Z2</accession>
<dbReference type="Gene3D" id="3.50.50.60">
    <property type="entry name" value="FAD/NAD(P)-binding domain"/>
    <property type="match status" value="1"/>
</dbReference>
<evidence type="ECO:0000313" key="4">
    <source>
        <dbReference type="Proteomes" id="UP000256541"/>
    </source>
</evidence>
<comment type="caution">
    <text evidence="3">The sequence shown here is derived from an EMBL/GenBank/DDBJ whole genome shotgun (WGS) entry which is preliminary data.</text>
</comment>
<keyword evidence="1" id="KW-0560">Oxidoreductase</keyword>
<dbReference type="RefSeq" id="WP_116409998.1">
    <property type="nucleotide sequence ID" value="NZ_NBXB01000006.1"/>
</dbReference>
<dbReference type="Gene3D" id="3.30.9.10">
    <property type="entry name" value="D-Amino Acid Oxidase, subunit A, domain 2"/>
    <property type="match status" value="1"/>
</dbReference>
<proteinExistence type="predicted"/>
<dbReference type="GO" id="GO:0005737">
    <property type="term" value="C:cytoplasm"/>
    <property type="evidence" value="ECO:0007669"/>
    <property type="project" value="TreeGrafter"/>
</dbReference>
<dbReference type="GO" id="GO:0016491">
    <property type="term" value="F:oxidoreductase activity"/>
    <property type="evidence" value="ECO:0007669"/>
    <property type="project" value="UniProtKB-KW"/>
</dbReference>
<dbReference type="Proteomes" id="UP000256541">
    <property type="component" value="Unassembled WGS sequence"/>
</dbReference>
<sequence length="394" mass="40508">MSVYETDIVIVGGGIAGQSLAAALVDAALVDAAAGAGVDAAGGAGSDAPRIVVVESENTLGHHTSSRSASQMQPSYGPPEIRALTAATLGLMPGIERALETSILSPRPLIWCGLRGSEAQADSVLASVPDAREGSIAEAVSRLPALRASALESIAFDENAQEVDVTALLGYYRERMHAGGVTVLQGSAVSDAQPLADGWRVTAGSNEIRSRIVVNAAGAWADPLAGLFGKAPRGLQPYRRTITVAAATGRAVDPSWPMACDMGNTFYFRPRGTEILASPLEDSPSVAEDARPRTSDVADVTQRINAVTDLALGGSSRSWTGLRTLSPSGLPIVGREPGDPTFYWLAGQGGYGIQTSAALGRMVAADLLGRDAGLGDDVAAAFARLAPVPRPSLA</sequence>
<dbReference type="SUPFAM" id="SSF51905">
    <property type="entry name" value="FAD/NAD(P)-binding domain"/>
    <property type="match status" value="1"/>
</dbReference>
<dbReference type="OrthoDB" id="9806257at2"/>
<reference evidence="3 4" key="1">
    <citation type="submission" date="2017-04" db="EMBL/GenBank/DDBJ databases">
        <title>Comparative genome analysis of Subtercola boreus.</title>
        <authorList>
            <person name="Cho Y.-J."/>
            <person name="Cho A."/>
            <person name="Kim O.-S."/>
            <person name="Lee J.-I."/>
        </authorList>
    </citation>
    <scope>NUCLEOTIDE SEQUENCE [LARGE SCALE GENOMIC DNA]</scope>
    <source>
        <strain evidence="3 4">P27479</strain>
    </source>
</reference>
<protein>
    <recommendedName>
        <fullName evidence="2">FAD dependent oxidoreductase domain-containing protein</fullName>
    </recommendedName>
</protein>
<dbReference type="Pfam" id="PF01266">
    <property type="entry name" value="DAO"/>
    <property type="match status" value="1"/>
</dbReference>
<dbReference type="EMBL" id="NBXB01000006">
    <property type="protein sequence ID" value="RFA16947.1"/>
    <property type="molecule type" value="Genomic_DNA"/>
</dbReference>
<gene>
    <name evidence="3" type="ORF">B7R22_01160</name>
</gene>